<dbReference type="GO" id="GO:0016491">
    <property type="term" value="F:oxidoreductase activity"/>
    <property type="evidence" value="ECO:0007669"/>
    <property type="project" value="UniProtKB-KW"/>
</dbReference>
<dbReference type="AlphaFoldDB" id="A0AA38PGF9"/>
<dbReference type="Pfam" id="PF11807">
    <property type="entry name" value="UstYa"/>
    <property type="match status" value="1"/>
</dbReference>
<comment type="caution">
    <text evidence="4">The sequence shown here is derived from an EMBL/GenBank/DDBJ whole genome shotgun (WGS) entry which is preliminary data.</text>
</comment>
<dbReference type="GO" id="GO:0043386">
    <property type="term" value="P:mycotoxin biosynthetic process"/>
    <property type="evidence" value="ECO:0007669"/>
    <property type="project" value="InterPro"/>
</dbReference>
<protein>
    <submittedName>
        <fullName evidence="4">Uncharacterized protein</fullName>
    </submittedName>
</protein>
<dbReference type="InterPro" id="IPR021765">
    <property type="entry name" value="UstYa-like"/>
</dbReference>
<gene>
    <name evidence="4" type="ORF">F5878DRAFT_608461</name>
</gene>
<comment type="pathway">
    <text evidence="1">Mycotoxin biosynthesis.</text>
</comment>
<dbReference type="PANTHER" id="PTHR33365">
    <property type="entry name" value="YALI0B05434P"/>
    <property type="match status" value="1"/>
</dbReference>
<comment type="similarity">
    <text evidence="3">Belongs to the ustYa family.</text>
</comment>
<proteinExistence type="inferred from homology"/>
<dbReference type="EMBL" id="MU806015">
    <property type="protein sequence ID" value="KAJ3842170.1"/>
    <property type="molecule type" value="Genomic_DNA"/>
</dbReference>
<reference evidence="4" key="1">
    <citation type="submission" date="2022-08" db="EMBL/GenBank/DDBJ databases">
        <authorList>
            <consortium name="DOE Joint Genome Institute"/>
            <person name="Min B."/>
            <person name="Riley R."/>
            <person name="Sierra-Patev S."/>
            <person name="Naranjo-Ortiz M."/>
            <person name="Looney B."/>
            <person name="Konkel Z."/>
            <person name="Slot J.C."/>
            <person name="Sakamoto Y."/>
            <person name="Steenwyk J.L."/>
            <person name="Rokas A."/>
            <person name="Carro J."/>
            <person name="Camarero S."/>
            <person name="Ferreira P."/>
            <person name="Molpeceres G."/>
            <person name="Ruiz-Duenas F.J."/>
            <person name="Serrano A."/>
            <person name="Henrissat B."/>
            <person name="Drula E."/>
            <person name="Hughes K.W."/>
            <person name="Mata J.L."/>
            <person name="Ishikawa N.K."/>
            <person name="Vargas-Isla R."/>
            <person name="Ushijima S."/>
            <person name="Smith C.A."/>
            <person name="Ahrendt S."/>
            <person name="Andreopoulos W."/>
            <person name="He G."/>
            <person name="Labutti K."/>
            <person name="Lipzen A."/>
            <person name="Ng V."/>
            <person name="Sandor L."/>
            <person name="Barry K."/>
            <person name="Martinez A.T."/>
            <person name="Xiao Y."/>
            <person name="Gibbons J.G."/>
            <person name="Terashima K."/>
            <person name="Hibbett D.S."/>
            <person name="Grigoriev I.V."/>
        </authorList>
    </citation>
    <scope>NUCLEOTIDE SEQUENCE</scope>
    <source>
        <strain evidence="4">TFB9207</strain>
    </source>
</reference>
<organism evidence="4 5">
    <name type="scientific">Lentinula raphanica</name>
    <dbReference type="NCBI Taxonomy" id="153919"/>
    <lineage>
        <taxon>Eukaryota</taxon>
        <taxon>Fungi</taxon>
        <taxon>Dikarya</taxon>
        <taxon>Basidiomycota</taxon>
        <taxon>Agaricomycotina</taxon>
        <taxon>Agaricomycetes</taxon>
        <taxon>Agaricomycetidae</taxon>
        <taxon>Agaricales</taxon>
        <taxon>Marasmiineae</taxon>
        <taxon>Omphalotaceae</taxon>
        <taxon>Lentinula</taxon>
    </lineage>
</organism>
<evidence type="ECO:0000256" key="1">
    <source>
        <dbReference type="ARBA" id="ARBA00004685"/>
    </source>
</evidence>
<sequence length="211" mass="23902">MLSFTTNKTAITVLLLVLTLLSTAFNVVVWLRAAEVSRYSTSDYPQHDYEYGDSYPVQAPGHFESTTMAFQNIDGEYPLTDDKKWASIVPPKGGFIRLGPAGTSFSIAMYHQLHCVNGIRFAYVAARDGLFKHPEDLEAAFQHVNHCFDVLRQSLLCKADTTLIPVGPNKQHTRSCRDWNQVREFVDDNQRFWADTPFQLSSNRSGQGYEE</sequence>
<dbReference type="Proteomes" id="UP001163846">
    <property type="component" value="Unassembled WGS sequence"/>
</dbReference>
<name>A0AA38PGF9_9AGAR</name>
<dbReference type="PANTHER" id="PTHR33365:SF11">
    <property type="entry name" value="TAT PATHWAY SIGNAL SEQUENCE"/>
    <property type="match status" value="1"/>
</dbReference>
<evidence type="ECO:0000256" key="2">
    <source>
        <dbReference type="ARBA" id="ARBA00023002"/>
    </source>
</evidence>
<keyword evidence="2" id="KW-0560">Oxidoreductase</keyword>
<evidence type="ECO:0000313" key="4">
    <source>
        <dbReference type="EMBL" id="KAJ3842170.1"/>
    </source>
</evidence>
<accession>A0AA38PGF9</accession>
<keyword evidence="5" id="KW-1185">Reference proteome</keyword>
<evidence type="ECO:0000313" key="5">
    <source>
        <dbReference type="Proteomes" id="UP001163846"/>
    </source>
</evidence>
<evidence type="ECO:0000256" key="3">
    <source>
        <dbReference type="ARBA" id="ARBA00035112"/>
    </source>
</evidence>